<dbReference type="EMBL" id="BAAAHE010000068">
    <property type="protein sequence ID" value="GAA0639024.1"/>
    <property type="molecule type" value="Genomic_DNA"/>
</dbReference>
<gene>
    <name evidence="2" type="ORF">GCM10009547_48870</name>
</gene>
<accession>A0ABN1HD34</accession>
<organism evidence="2 3">
    <name type="scientific">Sporichthya brevicatena</name>
    <dbReference type="NCBI Taxonomy" id="171442"/>
    <lineage>
        <taxon>Bacteria</taxon>
        <taxon>Bacillati</taxon>
        <taxon>Actinomycetota</taxon>
        <taxon>Actinomycetes</taxon>
        <taxon>Sporichthyales</taxon>
        <taxon>Sporichthyaceae</taxon>
        <taxon>Sporichthya</taxon>
    </lineage>
</organism>
<protein>
    <submittedName>
        <fullName evidence="2">Uncharacterized protein</fullName>
    </submittedName>
</protein>
<dbReference type="Proteomes" id="UP001500957">
    <property type="component" value="Unassembled WGS sequence"/>
</dbReference>
<dbReference type="RefSeq" id="WP_344609818.1">
    <property type="nucleotide sequence ID" value="NZ_BAAAHE010000068.1"/>
</dbReference>
<feature type="region of interest" description="Disordered" evidence="1">
    <location>
        <begin position="137"/>
        <end position="179"/>
    </location>
</feature>
<proteinExistence type="predicted"/>
<reference evidence="2 3" key="1">
    <citation type="journal article" date="2019" name="Int. J. Syst. Evol. Microbiol.">
        <title>The Global Catalogue of Microorganisms (GCM) 10K type strain sequencing project: providing services to taxonomists for standard genome sequencing and annotation.</title>
        <authorList>
            <consortium name="The Broad Institute Genomics Platform"/>
            <consortium name="The Broad Institute Genome Sequencing Center for Infectious Disease"/>
            <person name="Wu L."/>
            <person name="Ma J."/>
        </authorList>
    </citation>
    <scope>NUCLEOTIDE SEQUENCE [LARGE SCALE GENOMIC DNA]</scope>
    <source>
        <strain evidence="2 3">JCM 10671</strain>
    </source>
</reference>
<name>A0ABN1HD34_9ACTN</name>
<comment type="caution">
    <text evidence="2">The sequence shown here is derived from an EMBL/GenBank/DDBJ whole genome shotgun (WGS) entry which is preliminary data.</text>
</comment>
<evidence type="ECO:0000313" key="2">
    <source>
        <dbReference type="EMBL" id="GAA0639024.1"/>
    </source>
</evidence>
<feature type="compositionally biased region" description="Basic residues" evidence="1">
    <location>
        <begin position="157"/>
        <end position="166"/>
    </location>
</feature>
<evidence type="ECO:0000256" key="1">
    <source>
        <dbReference type="SAM" id="MobiDB-lite"/>
    </source>
</evidence>
<sequence length="179" mass="19371">MFEQLIEPDEVDAIDLAELRSQLWDVPVEGPPPEHEEATLARVLAEAAARVWDEVPDEVFASGPPAEDVFSAADEARWREREATAFALWEQEYATTDGALRRIVRSRADAARCNGSELRGMAEFAMARAQEAAVAVAQAGRRGREPGGAGGGDRGRGGLRCRRARRGAAPVPGRRPGPQ</sequence>
<keyword evidence="3" id="KW-1185">Reference proteome</keyword>
<evidence type="ECO:0000313" key="3">
    <source>
        <dbReference type="Proteomes" id="UP001500957"/>
    </source>
</evidence>